<dbReference type="GO" id="GO:0009098">
    <property type="term" value="P:L-leucine biosynthetic process"/>
    <property type="evidence" value="ECO:0007669"/>
    <property type="project" value="TreeGrafter"/>
</dbReference>
<dbReference type="EC" id="2.3.3.13" evidence="3"/>
<name>A0A8H4N2J5_9PEZI</name>
<dbReference type="OrthoDB" id="418791at2759"/>
<keyword evidence="7" id="KW-1185">Reference proteome</keyword>
<dbReference type="GO" id="GO:0003852">
    <property type="term" value="F:2-isopropylmalate synthase activity"/>
    <property type="evidence" value="ECO:0007669"/>
    <property type="project" value="UniProtKB-EC"/>
</dbReference>
<evidence type="ECO:0000256" key="4">
    <source>
        <dbReference type="ARBA" id="ARBA00022679"/>
    </source>
</evidence>
<comment type="catalytic activity">
    <reaction evidence="1">
        <text>3-methyl-2-oxobutanoate + acetyl-CoA + H2O = (2S)-2-isopropylmalate + CoA + H(+)</text>
        <dbReference type="Rhea" id="RHEA:21524"/>
        <dbReference type="ChEBI" id="CHEBI:1178"/>
        <dbReference type="ChEBI" id="CHEBI:11851"/>
        <dbReference type="ChEBI" id="CHEBI:15377"/>
        <dbReference type="ChEBI" id="CHEBI:15378"/>
        <dbReference type="ChEBI" id="CHEBI:57287"/>
        <dbReference type="ChEBI" id="CHEBI:57288"/>
        <dbReference type="EC" id="2.3.3.13"/>
    </reaction>
</comment>
<comment type="similarity">
    <text evidence="2">Belongs to the alpha-IPM synthase/homocitrate synthase family. LeuA type 2 subfamily.</text>
</comment>
<dbReference type="Gene3D" id="3.30.160.270">
    <property type="match status" value="1"/>
</dbReference>
<dbReference type="Pfam" id="PF00682">
    <property type="entry name" value="HMGL-like"/>
    <property type="match status" value="1"/>
</dbReference>
<dbReference type="AlphaFoldDB" id="A0A8H4N2J5"/>
<dbReference type="SUPFAM" id="SSF89000">
    <property type="entry name" value="post-HMGL domain-like"/>
    <property type="match status" value="1"/>
</dbReference>
<sequence>MLLEIGFKEVDVSFPSASQTEFDFTRRLVESPDAVPDDVWIQVLTPCRKEHIRRTVDSVTGAKRATLSLYIASSDNFLDTVIGLSQDQVFETVVECVKYARSISKDDHSQSRTKWNLMFSPEAFSDTSVHFTARLCEAAREAWESNDDDEPVILNLPATVEMSTPNTYADQVELFCRSLPFREKVCVSLHPHNDRGCAVAAAELGQLAGADRVEGCLFGNGERTGNVDLVTLALNLYSHGIPPNLDFSNLPAIRKIFEAMSNMTVPDRMPYSGDYVFRAYSGSHQDAINKGFKRRQQQNGQSKWKIPYLSIDPLDIGLNYEAVILVNSQSGKGGVGWSLESVLGVEIPRGLALEFSKTVKQASEALCATLPPEEIRDLLFQTYHVQQPDPRILLARHWLEPSFTGALLRRVEASVMLGNISTGLAGVGEGIPAAVSNAVHSISGQHLSFS</sequence>
<proteinExistence type="inferred from homology"/>
<dbReference type="GO" id="GO:0005739">
    <property type="term" value="C:mitochondrion"/>
    <property type="evidence" value="ECO:0007669"/>
    <property type="project" value="TreeGrafter"/>
</dbReference>
<dbReference type="InterPro" id="IPR000891">
    <property type="entry name" value="PYR_CT"/>
</dbReference>
<dbReference type="NCBIfam" id="NF002991">
    <property type="entry name" value="PRK03739.1"/>
    <property type="match status" value="1"/>
</dbReference>
<dbReference type="Gene3D" id="3.20.20.70">
    <property type="entry name" value="Aldolase class I"/>
    <property type="match status" value="1"/>
</dbReference>
<dbReference type="EMBL" id="WWBZ02000051">
    <property type="protein sequence ID" value="KAF4304768.1"/>
    <property type="molecule type" value="Genomic_DNA"/>
</dbReference>
<dbReference type="Proteomes" id="UP000572817">
    <property type="component" value="Unassembled WGS sequence"/>
</dbReference>
<dbReference type="InterPro" id="IPR002034">
    <property type="entry name" value="AIPM/Hcit_synth_CS"/>
</dbReference>
<dbReference type="PROSITE" id="PS50991">
    <property type="entry name" value="PYR_CT"/>
    <property type="match status" value="1"/>
</dbReference>
<evidence type="ECO:0000256" key="1">
    <source>
        <dbReference type="ARBA" id="ARBA00000064"/>
    </source>
</evidence>
<organism evidence="6 7">
    <name type="scientific">Botryosphaeria dothidea</name>
    <dbReference type="NCBI Taxonomy" id="55169"/>
    <lineage>
        <taxon>Eukaryota</taxon>
        <taxon>Fungi</taxon>
        <taxon>Dikarya</taxon>
        <taxon>Ascomycota</taxon>
        <taxon>Pezizomycotina</taxon>
        <taxon>Dothideomycetes</taxon>
        <taxon>Dothideomycetes incertae sedis</taxon>
        <taxon>Botryosphaeriales</taxon>
        <taxon>Botryosphaeriaceae</taxon>
        <taxon>Botryosphaeria</taxon>
    </lineage>
</organism>
<evidence type="ECO:0000313" key="7">
    <source>
        <dbReference type="Proteomes" id="UP000572817"/>
    </source>
</evidence>
<evidence type="ECO:0000259" key="5">
    <source>
        <dbReference type="PROSITE" id="PS50991"/>
    </source>
</evidence>
<dbReference type="Pfam" id="PF22615">
    <property type="entry name" value="IPMS_D2"/>
    <property type="match status" value="1"/>
</dbReference>
<dbReference type="InterPro" id="IPR013785">
    <property type="entry name" value="Aldolase_TIM"/>
</dbReference>
<protein>
    <recommendedName>
        <fullName evidence="3">2-isopropylmalate synthase</fullName>
        <ecNumber evidence="3">2.3.3.13</ecNumber>
    </recommendedName>
</protein>
<gene>
    <name evidence="6" type="ORF">GTA08_BOTSDO08551</name>
</gene>
<evidence type="ECO:0000256" key="2">
    <source>
        <dbReference type="ARBA" id="ARBA00009767"/>
    </source>
</evidence>
<dbReference type="SUPFAM" id="SSF51569">
    <property type="entry name" value="Aldolase"/>
    <property type="match status" value="1"/>
</dbReference>
<keyword evidence="4" id="KW-0808">Transferase</keyword>
<dbReference type="PROSITE" id="PS00816">
    <property type="entry name" value="AIPM_HOMOCIT_SYNTH_2"/>
    <property type="match status" value="1"/>
</dbReference>
<feature type="domain" description="Pyruvate carboxyltransferase" evidence="5">
    <location>
        <begin position="1"/>
        <end position="251"/>
    </location>
</feature>
<reference evidence="6" key="1">
    <citation type="submission" date="2020-04" db="EMBL/GenBank/DDBJ databases">
        <title>Genome Assembly and Annotation of Botryosphaeria dothidea sdau 11-99, a Latent Pathogen of Apple Fruit Ring Rot in China.</title>
        <authorList>
            <person name="Yu C."/>
            <person name="Diao Y."/>
            <person name="Lu Q."/>
            <person name="Zhao J."/>
            <person name="Cui S."/>
            <person name="Peng C."/>
            <person name="He B."/>
            <person name="Liu H."/>
        </authorList>
    </citation>
    <scope>NUCLEOTIDE SEQUENCE [LARGE SCALE GENOMIC DNA]</scope>
    <source>
        <strain evidence="6">Sdau11-99</strain>
    </source>
</reference>
<comment type="caution">
    <text evidence="6">The sequence shown here is derived from an EMBL/GenBank/DDBJ whole genome shotgun (WGS) entry which is preliminary data.</text>
</comment>
<evidence type="ECO:0000313" key="6">
    <source>
        <dbReference type="EMBL" id="KAF4304768.1"/>
    </source>
</evidence>
<accession>A0A8H4N2J5</accession>
<dbReference type="PANTHER" id="PTHR46911:SF1">
    <property type="entry name" value="2-ISOPROPYLMALATE SYNTHASE"/>
    <property type="match status" value="1"/>
</dbReference>
<evidence type="ECO:0000256" key="3">
    <source>
        <dbReference type="ARBA" id="ARBA00012973"/>
    </source>
</evidence>
<dbReference type="InterPro" id="IPR054692">
    <property type="entry name" value="LeuA-like_post-cat"/>
</dbReference>
<dbReference type="PANTHER" id="PTHR46911">
    <property type="match status" value="1"/>
</dbReference>
<dbReference type="InterPro" id="IPR036230">
    <property type="entry name" value="LeuA_allosteric_dom_sf"/>
</dbReference>